<organism evidence="1 2">
    <name type="scientific">Salipiger bermudensis (strain DSM 26914 / JCM 13377 / KCTC 12554 / HTCC2601)</name>
    <name type="common">Pelagibaca bermudensis</name>
    <dbReference type="NCBI Taxonomy" id="314265"/>
    <lineage>
        <taxon>Bacteria</taxon>
        <taxon>Pseudomonadati</taxon>
        <taxon>Pseudomonadota</taxon>
        <taxon>Alphaproteobacteria</taxon>
        <taxon>Rhodobacterales</taxon>
        <taxon>Roseobacteraceae</taxon>
        <taxon>Salipiger</taxon>
    </lineage>
</organism>
<evidence type="ECO:0000313" key="2">
    <source>
        <dbReference type="Proteomes" id="UP000006230"/>
    </source>
</evidence>
<proteinExistence type="predicted"/>
<dbReference type="AlphaFoldDB" id="Q0FVV6"/>
<keyword evidence="2" id="KW-1185">Reference proteome</keyword>
<dbReference type="HOGENOM" id="CLU_3366423_0_0_5"/>
<dbReference type="EMBL" id="AATQ01000001">
    <property type="protein sequence ID" value="EAU48796.1"/>
    <property type="molecule type" value="Genomic_DNA"/>
</dbReference>
<accession>Q0FVV6</accession>
<evidence type="ECO:0000313" key="1">
    <source>
        <dbReference type="EMBL" id="EAU48796.1"/>
    </source>
</evidence>
<protein>
    <submittedName>
        <fullName evidence="1">Uncharacterized protein</fullName>
    </submittedName>
</protein>
<dbReference type="Proteomes" id="UP000006230">
    <property type="component" value="Unassembled WGS sequence"/>
</dbReference>
<comment type="caution">
    <text evidence="1">The sequence shown here is derived from an EMBL/GenBank/DDBJ whole genome shotgun (WGS) entry which is preliminary data.</text>
</comment>
<gene>
    <name evidence="1" type="ORF">R2601_04448</name>
</gene>
<reference evidence="1 2" key="1">
    <citation type="journal article" date="2010" name="J. Bacteriol.">
        <title>Genome sequences of Pelagibaca bermudensis HTCC2601T and Maritimibacter alkaliphilus HTCC2654T, the type strains of two marine Roseobacter genera.</title>
        <authorList>
            <person name="Thrash J.C."/>
            <person name="Cho J.C."/>
            <person name="Ferriera S."/>
            <person name="Johnson J."/>
            <person name="Vergin K.L."/>
            <person name="Giovannoni S.J."/>
        </authorList>
    </citation>
    <scope>NUCLEOTIDE SEQUENCE [LARGE SCALE GENOMIC DNA]</scope>
    <source>
        <strain evidence="2">DSM 26914 / JCM 13377 / KCTC 12554 / HTCC2601</strain>
    </source>
</reference>
<sequence>MCRPRCRRRHCHRLRRRTGSPCPRRLRACRRRRRR</sequence>
<name>Q0FVV6_SALBH</name>